<dbReference type="EMBL" id="BTSX01000004">
    <property type="protein sequence ID" value="GMS96871.1"/>
    <property type="molecule type" value="Genomic_DNA"/>
</dbReference>
<dbReference type="Gene3D" id="3.20.20.140">
    <property type="entry name" value="Metal-dependent hydrolases"/>
    <property type="match status" value="1"/>
</dbReference>
<dbReference type="Proteomes" id="UP001432027">
    <property type="component" value="Unassembled WGS sequence"/>
</dbReference>
<proteinExistence type="predicted"/>
<organism evidence="1 2">
    <name type="scientific">Pristionchus entomophagus</name>
    <dbReference type="NCBI Taxonomy" id="358040"/>
    <lineage>
        <taxon>Eukaryota</taxon>
        <taxon>Metazoa</taxon>
        <taxon>Ecdysozoa</taxon>
        <taxon>Nematoda</taxon>
        <taxon>Chromadorea</taxon>
        <taxon>Rhabditida</taxon>
        <taxon>Rhabditina</taxon>
        <taxon>Diplogasteromorpha</taxon>
        <taxon>Diplogasteroidea</taxon>
        <taxon>Neodiplogasteridae</taxon>
        <taxon>Pristionchus</taxon>
    </lineage>
</organism>
<comment type="caution">
    <text evidence="1">The sequence shown here is derived from an EMBL/GenBank/DDBJ whole genome shotgun (WGS) entry which is preliminary data.</text>
</comment>
<reference evidence="1" key="1">
    <citation type="submission" date="2023-10" db="EMBL/GenBank/DDBJ databases">
        <title>Genome assembly of Pristionchus species.</title>
        <authorList>
            <person name="Yoshida K."/>
            <person name="Sommer R.J."/>
        </authorList>
    </citation>
    <scope>NUCLEOTIDE SEQUENCE</scope>
    <source>
        <strain evidence="1">RS0144</strain>
    </source>
</reference>
<name>A0AAV5TR85_9BILA</name>
<evidence type="ECO:0008006" key="3">
    <source>
        <dbReference type="Google" id="ProtNLM"/>
    </source>
</evidence>
<keyword evidence="2" id="KW-1185">Reference proteome</keyword>
<gene>
    <name evidence="1" type="ORF">PENTCL1PPCAC_19046</name>
</gene>
<dbReference type="AlphaFoldDB" id="A0AAV5TR85"/>
<evidence type="ECO:0000313" key="2">
    <source>
        <dbReference type="Proteomes" id="UP001432027"/>
    </source>
</evidence>
<protein>
    <recommendedName>
        <fullName evidence="3">Adenosine deaminase domain-containing protein</fullName>
    </recommendedName>
</protein>
<sequence>MICGLPQHNWDLLHLVETCKNLGVVGIDVAGCASGAEEKYEQTVVFQAAYQKGLHRTAHAGEAG</sequence>
<evidence type="ECO:0000313" key="1">
    <source>
        <dbReference type="EMBL" id="GMS96871.1"/>
    </source>
</evidence>
<accession>A0AAV5TR85</accession>